<reference evidence="2 3" key="1">
    <citation type="submission" date="2016-08" db="EMBL/GenBank/DDBJ databases">
        <title>The complete genome of Streptomyces subrutilus 10-1-1.</title>
        <authorList>
            <person name="Chen X."/>
        </authorList>
    </citation>
    <scope>NUCLEOTIDE SEQUENCE [LARGE SCALE GENOMIC DNA]</scope>
    <source>
        <strain evidence="2 3">10-1-1</strain>
    </source>
</reference>
<dbReference type="EMBL" id="MEHK01000001">
    <property type="protein sequence ID" value="OEJ34198.1"/>
    <property type="molecule type" value="Genomic_DNA"/>
</dbReference>
<keyword evidence="1" id="KW-1133">Transmembrane helix</keyword>
<accession>A0A1E5PX69</accession>
<sequence>MFGNNDAEIARLRAQLDDRRGVIKDYPEGHPARVLYEGEAAAIAAEIERLKGAGCGVPASLVLAALIFFALLTFASFR</sequence>
<keyword evidence="1" id="KW-0812">Transmembrane</keyword>
<organism evidence="2 3">
    <name type="scientific">Streptomyces subrutilus</name>
    <dbReference type="NCBI Taxonomy" id="36818"/>
    <lineage>
        <taxon>Bacteria</taxon>
        <taxon>Bacillati</taxon>
        <taxon>Actinomycetota</taxon>
        <taxon>Actinomycetes</taxon>
        <taxon>Kitasatosporales</taxon>
        <taxon>Streptomycetaceae</taxon>
        <taxon>Streptomyces</taxon>
    </lineage>
</organism>
<evidence type="ECO:0000313" key="3">
    <source>
        <dbReference type="Proteomes" id="UP000095705"/>
    </source>
</evidence>
<dbReference type="Proteomes" id="UP000095705">
    <property type="component" value="Unassembled WGS sequence"/>
</dbReference>
<dbReference type="STRING" id="36818.BGK67_25230"/>
<dbReference type="AlphaFoldDB" id="A0A1E5PX69"/>
<evidence type="ECO:0000256" key="1">
    <source>
        <dbReference type="SAM" id="Phobius"/>
    </source>
</evidence>
<name>A0A1E5PX69_9ACTN</name>
<keyword evidence="1" id="KW-0472">Membrane</keyword>
<dbReference type="RefSeq" id="WP_069922391.1">
    <property type="nucleotide sequence ID" value="NZ_MEHK01000001.1"/>
</dbReference>
<dbReference type="OrthoDB" id="9912267at2"/>
<evidence type="ECO:0000313" key="2">
    <source>
        <dbReference type="EMBL" id="OEJ34198.1"/>
    </source>
</evidence>
<feature type="transmembrane region" description="Helical" evidence="1">
    <location>
        <begin position="57"/>
        <end position="77"/>
    </location>
</feature>
<proteinExistence type="predicted"/>
<gene>
    <name evidence="2" type="ORF">BGK67_25230</name>
</gene>
<protein>
    <submittedName>
        <fullName evidence="2">Uncharacterized protein</fullName>
    </submittedName>
</protein>
<comment type="caution">
    <text evidence="2">The sequence shown here is derived from an EMBL/GenBank/DDBJ whole genome shotgun (WGS) entry which is preliminary data.</text>
</comment>
<keyword evidence="3" id="KW-1185">Reference proteome</keyword>